<evidence type="ECO:0000256" key="2">
    <source>
        <dbReference type="ARBA" id="ARBA00002764"/>
    </source>
</evidence>
<dbReference type="InterPro" id="IPR001296">
    <property type="entry name" value="Glyco_trans_1"/>
</dbReference>
<dbReference type="GO" id="GO:0004373">
    <property type="term" value="F:alpha-1,4-glucan glucosyltransferase (UDP-glucose donor) activity"/>
    <property type="evidence" value="ECO:0007669"/>
    <property type="project" value="InterPro"/>
</dbReference>
<accession>D3SL22</accession>
<dbReference type="HOGENOM" id="CLU_009583_18_2_0"/>
<protein>
    <recommendedName>
        <fullName evidence="8">Glycogen synthase</fullName>
        <ecNumber evidence="8">2.4.1.21</ecNumber>
    </recommendedName>
    <alternativeName>
        <fullName evidence="8">Starch [bacterial glycogen] synthase</fullName>
    </alternativeName>
</protein>
<name>D3SL22_THEAH</name>
<dbReference type="KEGG" id="tal:Thal_0819"/>
<feature type="domain" description="Glycosyl transferase family 1" evidence="9">
    <location>
        <begin position="282"/>
        <end position="430"/>
    </location>
</feature>
<dbReference type="AlphaFoldDB" id="D3SL22"/>
<evidence type="ECO:0000313" key="11">
    <source>
        <dbReference type="EMBL" id="ADC89452.1"/>
    </source>
</evidence>
<evidence type="ECO:0000256" key="1">
    <source>
        <dbReference type="ARBA" id="ARBA00001478"/>
    </source>
</evidence>
<dbReference type="PANTHER" id="PTHR45825:SF11">
    <property type="entry name" value="ALPHA AMYLASE DOMAIN-CONTAINING PROTEIN"/>
    <property type="match status" value="1"/>
</dbReference>
<feature type="binding site" evidence="8">
    <location>
        <position position="15"/>
    </location>
    <ligand>
        <name>ADP-alpha-D-glucose</name>
        <dbReference type="ChEBI" id="CHEBI:57498"/>
    </ligand>
</feature>
<keyword evidence="5 8" id="KW-0328">Glycosyltransferase</keyword>
<dbReference type="InterPro" id="IPR013534">
    <property type="entry name" value="Starch_synth_cat_dom"/>
</dbReference>
<reference evidence="12" key="1">
    <citation type="journal article" date="2010" name="Stand. Genomic Sci.">
        <title>Complete genome sequence of Thermocrinis albus type strain (HI 11/12T).</title>
        <authorList>
            <person name="Wirth R."/>
            <person name="Sikorski J."/>
            <person name="Brambilla E."/>
            <person name="Misra M."/>
            <person name="Lapidus A."/>
            <person name="Copeland A."/>
            <person name="Nolan M."/>
            <person name="Lucas S."/>
            <person name="Chen F."/>
            <person name="Tice H."/>
            <person name="Cheng J.F."/>
            <person name="Han C."/>
            <person name="Detter J.C."/>
            <person name="Tapia R."/>
            <person name="Bruce D."/>
            <person name="Goodwin L."/>
            <person name="Pitluck S."/>
            <person name="Pati A."/>
            <person name="Anderson I."/>
            <person name="Ivanova N."/>
            <person name="Mavromatis K."/>
            <person name="Mikhailova N."/>
            <person name="Chen A."/>
            <person name="Palaniappan K."/>
            <person name="Bilek Y."/>
            <person name="Hader T."/>
            <person name="Land M."/>
            <person name="Hauser L."/>
            <person name="Chang Y.J."/>
            <person name="Jeffries C.D."/>
            <person name="Tindall B.J."/>
            <person name="Rohde M."/>
            <person name="Goker M."/>
            <person name="Bristow J."/>
            <person name="Eisen J.A."/>
            <person name="Markowitz V."/>
            <person name="Hugenholtz P."/>
            <person name="Kyrpides N.C."/>
            <person name="Klenk H.P."/>
        </authorList>
    </citation>
    <scope>NUCLEOTIDE SEQUENCE [LARGE SCALE GENOMIC DNA]</scope>
    <source>
        <strain evidence="12">DSM 14484 / JCM 11386 / HI 11/12</strain>
    </source>
</reference>
<keyword evidence="12" id="KW-1185">Reference proteome</keyword>
<dbReference type="InterPro" id="IPR011835">
    <property type="entry name" value="GS/SS"/>
</dbReference>
<comment type="pathway">
    <text evidence="3 8">Glycan biosynthesis; glycogen biosynthesis.</text>
</comment>
<dbReference type="NCBIfam" id="TIGR02095">
    <property type="entry name" value="glgA"/>
    <property type="match status" value="1"/>
</dbReference>
<dbReference type="STRING" id="638303.Thal_0819"/>
<dbReference type="RefSeq" id="WP_012991858.1">
    <property type="nucleotide sequence ID" value="NC_013894.1"/>
</dbReference>
<dbReference type="CDD" id="cd03791">
    <property type="entry name" value="GT5_Glycogen_synthase_DULL1-like"/>
    <property type="match status" value="1"/>
</dbReference>
<dbReference type="HAMAP" id="MF_00484">
    <property type="entry name" value="Glycogen_synth"/>
    <property type="match status" value="1"/>
</dbReference>
<dbReference type="EC" id="2.4.1.21" evidence="8"/>
<organism evidence="11 12">
    <name type="scientific">Thermocrinis albus (strain DSM 14484 / JCM 11386 / HI 11/12)</name>
    <dbReference type="NCBI Taxonomy" id="638303"/>
    <lineage>
        <taxon>Bacteria</taxon>
        <taxon>Pseudomonadati</taxon>
        <taxon>Aquificota</taxon>
        <taxon>Aquificia</taxon>
        <taxon>Aquificales</taxon>
        <taxon>Aquificaceae</taxon>
        <taxon>Thermocrinis</taxon>
    </lineage>
</organism>
<evidence type="ECO:0000259" key="10">
    <source>
        <dbReference type="Pfam" id="PF08323"/>
    </source>
</evidence>
<evidence type="ECO:0000256" key="5">
    <source>
        <dbReference type="ARBA" id="ARBA00022676"/>
    </source>
</evidence>
<comment type="function">
    <text evidence="2 8">Synthesizes alpha-1,4-glucan chains using ADP-glucose.</text>
</comment>
<keyword evidence="6 8" id="KW-0808">Transferase</keyword>
<dbReference type="Pfam" id="PF00534">
    <property type="entry name" value="Glycos_transf_1"/>
    <property type="match status" value="1"/>
</dbReference>
<evidence type="ECO:0000256" key="3">
    <source>
        <dbReference type="ARBA" id="ARBA00004964"/>
    </source>
</evidence>
<feature type="domain" description="Starch synthase catalytic" evidence="10">
    <location>
        <begin position="2"/>
        <end position="233"/>
    </location>
</feature>
<comment type="catalytic activity">
    <reaction evidence="1 8">
        <text>[(1-&gt;4)-alpha-D-glucosyl](n) + ADP-alpha-D-glucose = [(1-&gt;4)-alpha-D-glucosyl](n+1) + ADP + H(+)</text>
        <dbReference type="Rhea" id="RHEA:18189"/>
        <dbReference type="Rhea" id="RHEA-COMP:9584"/>
        <dbReference type="Rhea" id="RHEA-COMP:9587"/>
        <dbReference type="ChEBI" id="CHEBI:15378"/>
        <dbReference type="ChEBI" id="CHEBI:15444"/>
        <dbReference type="ChEBI" id="CHEBI:57498"/>
        <dbReference type="ChEBI" id="CHEBI:456216"/>
        <dbReference type="EC" id="2.4.1.21"/>
    </reaction>
</comment>
<dbReference type="eggNOG" id="COG0297">
    <property type="taxonomic scope" value="Bacteria"/>
</dbReference>
<dbReference type="SUPFAM" id="SSF53756">
    <property type="entry name" value="UDP-Glycosyltransferase/glycogen phosphorylase"/>
    <property type="match status" value="1"/>
</dbReference>
<dbReference type="GO" id="GO:0009011">
    <property type="term" value="F:alpha-1,4-glucan glucosyltransferase (ADP-glucose donor) activity"/>
    <property type="evidence" value="ECO:0007669"/>
    <property type="project" value="UniProtKB-UniRule"/>
</dbReference>
<dbReference type="Proteomes" id="UP000002043">
    <property type="component" value="Chromosome"/>
</dbReference>
<comment type="similarity">
    <text evidence="4 8">Belongs to the glycosyltransferase 1 family. Bacterial/plant glycogen synthase subfamily.</text>
</comment>
<dbReference type="NCBIfam" id="NF001899">
    <property type="entry name" value="PRK00654.1-2"/>
    <property type="match status" value="1"/>
</dbReference>
<proteinExistence type="inferred from homology"/>
<dbReference type="UniPathway" id="UPA00164"/>
<gene>
    <name evidence="8" type="primary">glgA</name>
    <name evidence="11" type="ordered locus">Thal_0819</name>
</gene>
<sequence>MRIVMVSSESAPYVKTGGLGDVVHSLAKALVKLGNQVWIIMPFYKKIKASLQKVKESLSITFDGSPKKFDLYTDIKDGVTYYFIGYDPYYNRDYVYADPRGCYEDNHLRFGFLSLAALEVVRQQKIESDVFHIHDWHTSLLPLYKKLYYQELERVPTVLTLHNAMHQGIFDSHVLNSLHIPWEFFRPFDGIEFYGKVNFLKAGIVYCDVLTTVSPTHAEELKEYAFGLEGVIRQKKYFVGILNGIDYEVWNPEEDPYLKWHYGKKNFRKGKRANKKDIKDVFGLNTPLTRPLVGMVSRLTAQKGFDLLLKATDELVKEGFDFIVLGSGEEYYQNNLLDLMRRHPNHFRVRIDYSEELAHRIFAGADILLMPSLFEPCGVSQMIAMRYGTVPVVRGVGGLRDTVKDVVEDPQTGNGFVFYDFSPKEMVYALLRARAIYDMSVCDGDLTWFEIIKRCMKKDFSWEKGAREYERVYATALMVRRYDS</sequence>
<evidence type="ECO:0000256" key="8">
    <source>
        <dbReference type="HAMAP-Rule" id="MF_00484"/>
    </source>
</evidence>
<dbReference type="EMBL" id="CP001931">
    <property type="protein sequence ID" value="ADC89452.1"/>
    <property type="molecule type" value="Genomic_DNA"/>
</dbReference>
<dbReference type="Pfam" id="PF08323">
    <property type="entry name" value="Glyco_transf_5"/>
    <property type="match status" value="1"/>
</dbReference>
<evidence type="ECO:0000256" key="4">
    <source>
        <dbReference type="ARBA" id="ARBA00010281"/>
    </source>
</evidence>
<evidence type="ECO:0000256" key="6">
    <source>
        <dbReference type="ARBA" id="ARBA00022679"/>
    </source>
</evidence>
<keyword evidence="7 8" id="KW-0320">Glycogen biosynthesis</keyword>
<evidence type="ECO:0000313" key="12">
    <source>
        <dbReference type="Proteomes" id="UP000002043"/>
    </source>
</evidence>
<evidence type="ECO:0000259" key="9">
    <source>
        <dbReference type="Pfam" id="PF00534"/>
    </source>
</evidence>
<dbReference type="CAZy" id="GT5">
    <property type="family name" value="Glycosyltransferase Family 5"/>
</dbReference>
<dbReference type="PANTHER" id="PTHR45825">
    <property type="entry name" value="GRANULE-BOUND STARCH SYNTHASE 1, CHLOROPLASTIC/AMYLOPLASTIC"/>
    <property type="match status" value="1"/>
</dbReference>
<evidence type="ECO:0000256" key="7">
    <source>
        <dbReference type="ARBA" id="ARBA00023056"/>
    </source>
</evidence>
<dbReference type="GO" id="GO:0005978">
    <property type="term" value="P:glycogen biosynthetic process"/>
    <property type="evidence" value="ECO:0007669"/>
    <property type="project" value="UniProtKB-UniRule"/>
</dbReference>
<dbReference type="OrthoDB" id="9808590at2"/>
<dbReference type="Gene3D" id="3.40.50.2000">
    <property type="entry name" value="Glycogen Phosphorylase B"/>
    <property type="match status" value="2"/>
</dbReference>